<gene>
    <name evidence="1" type="ORF">QUC21_02055</name>
</gene>
<dbReference type="EMBL" id="JAUDJE010000001">
    <property type="protein sequence ID" value="MDM9557788.1"/>
    <property type="molecule type" value="Genomic_DNA"/>
</dbReference>
<dbReference type="RefSeq" id="WP_141218073.1">
    <property type="nucleotide sequence ID" value="NZ_JAUDJE010000001.1"/>
</dbReference>
<dbReference type="Proteomes" id="UP001175604">
    <property type="component" value="Unassembled WGS sequence"/>
</dbReference>
<organism evidence="1 2">
    <name type="scientific">Bordetella petrii</name>
    <dbReference type="NCBI Taxonomy" id="94624"/>
    <lineage>
        <taxon>Bacteria</taxon>
        <taxon>Pseudomonadati</taxon>
        <taxon>Pseudomonadota</taxon>
        <taxon>Betaproteobacteria</taxon>
        <taxon>Burkholderiales</taxon>
        <taxon>Alcaligenaceae</taxon>
        <taxon>Bordetella</taxon>
    </lineage>
</organism>
<protein>
    <recommendedName>
        <fullName evidence="3">Class I SAM-dependent methyltransferase</fullName>
    </recommendedName>
</protein>
<dbReference type="SUPFAM" id="SSF53335">
    <property type="entry name" value="S-adenosyl-L-methionine-dependent methyltransferases"/>
    <property type="match status" value="1"/>
</dbReference>
<evidence type="ECO:0000313" key="2">
    <source>
        <dbReference type="Proteomes" id="UP001175604"/>
    </source>
</evidence>
<dbReference type="InterPro" id="IPR029063">
    <property type="entry name" value="SAM-dependent_MTases_sf"/>
</dbReference>
<keyword evidence="2" id="KW-1185">Reference proteome</keyword>
<evidence type="ECO:0000313" key="1">
    <source>
        <dbReference type="EMBL" id="MDM9557788.1"/>
    </source>
</evidence>
<sequence>MPDSQATQEPATAAPQAAWSPDSIPTVPYMEEAGLALLRERLARVRTYLEYGSGGSSLMAAKADVRRIYSVDTDKQFLQAVRQRLLAEGVPRRRFVPVYANIGATGAWGRPKNSKHATLWPRYCAEPWRKLRQAGDEPDLILIDGRFRVAAFLMSVLMAKPGCIVLFDDYFIRPYYHVIENHLKPTWQAGRMAEFIVEPLADRDRALFDVMAYCTDSR</sequence>
<accession>A0ABT7VXZ0</accession>
<proteinExistence type="predicted"/>
<evidence type="ECO:0008006" key="3">
    <source>
        <dbReference type="Google" id="ProtNLM"/>
    </source>
</evidence>
<name>A0ABT7VXZ0_9BORD</name>
<dbReference type="Gene3D" id="3.40.50.150">
    <property type="entry name" value="Vaccinia Virus protein VP39"/>
    <property type="match status" value="1"/>
</dbReference>
<comment type="caution">
    <text evidence="1">The sequence shown here is derived from an EMBL/GenBank/DDBJ whole genome shotgun (WGS) entry which is preliminary data.</text>
</comment>
<reference evidence="1" key="1">
    <citation type="submission" date="2023-06" db="EMBL/GenBank/DDBJ databases">
        <title>full genome analysis of Phenantherene degrader P3.</title>
        <authorList>
            <person name="Akbar A."/>
            <person name="Rahmeh R."/>
            <person name="Kishk M."/>
        </authorList>
    </citation>
    <scope>NUCLEOTIDE SEQUENCE</scope>
    <source>
        <strain evidence="1">P3</strain>
    </source>
</reference>